<name>A0A378RLP3_MYROD</name>
<evidence type="ECO:0000313" key="3">
    <source>
        <dbReference type="EMBL" id="STZ27936.1"/>
    </source>
</evidence>
<dbReference type="GO" id="GO:0008270">
    <property type="term" value="F:zinc ion binding"/>
    <property type="evidence" value="ECO:0007669"/>
    <property type="project" value="UniProtKB-KW"/>
</dbReference>
<keyword evidence="1" id="KW-0479">Metal-binding</keyword>
<dbReference type="PROSITE" id="PS50966">
    <property type="entry name" value="ZF_SWIM"/>
    <property type="match status" value="1"/>
</dbReference>
<dbReference type="RefSeq" id="WP_115090776.1">
    <property type="nucleotide sequence ID" value="NZ_CP068107.1"/>
</dbReference>
<dbReference type="AlphaFoldDB" id="A0A378RLP3"/>
<organism evidence="3 4">
    <name type="scientific">Myroides odoratus</name>
    <name type="common">Flavobacterium odoratum</name>
    <dbReference type="NCBI Taxonomy" id="256"/>
    <lineage>
        <taxon>Bacteria</taxon>
        <taxon>Pseudomonadati</taxon>
        <taxon>Bacteroidota</taxon>
        <taxon>Flavobacteriia</taxon>
        <taxon>Flavobacteriales</taxon>
        <taxon>Flavobacteriaceae</taxon>
        <taxon>Myroides</taxon>
    </lineage>
</organism>
<accession>A0A378RLP3</accession>
<keyword evidence="4" id="KW-1185">Reference proteome</keyword>
<sequence length="338" mass="39415">MKIQELLKQLTAKEKAQIKAVEVRELDEEDTGHFVAFVDEAEETYDVHIQLNEQSVQQMTCDCGTTQKICIHQGAVLLQIMEKGLKVAPTQVVKKRRTKAKQTVSEALVLEQSKEILAQWLIDVFKKNKTLEQQFIVTFSKEKREYTVEYVEEIMQQTFKAVAGKRKTLEGVKIKKILDTLAIAFEPVNDFITVNMDKPIAYELFSKIMLDIQIFDKRISHHSKKFIDFYQSYSTWFALTLNNMQNQLAWQTQVQHVIDRVFLENNTTKTIDCVLLKGIYDCADAKQQKDFAAALYPSVFKTTHTRYDFKVDFISFIRDVALTYDFFDELHLFFKIRA</sequence>
<reference evidence="3 4" key="1">
    <citation type="submission" date="2018-06" db="EMBL/GenBank/DDBJ databases">
        <authorList>
            <consortium name="Pathogen Informatics"/>
            <person name="Doyle S."/>
        </authorList>
    </citation>
    <scope>NUCLEOTIDE SEQUENCE [LARGE SCALE GENOMIC DNA]</scope>
    <source>
        <strain evidence="3 4">NCTC11179</strain>
    </source>
</reference>
<proteinExistence type="predicted"/>
<evidence type="ECO:0000256" key="1">
    <source>
        <dbReference type="PROSITE-ProRule" id="PRU00325"/>
    </source>
</evidence>
<keyword evidence="1" id="KW-0863">Zinc-finger</keyword>
<evidence type="ECO:0000259" key="2">
    <source>
        <dbReference type="PROSITE" id="PS50966"/>
    </source>
</evidence>
<dbReference type="InterPro" id="IPR007527">
    <property type="entry name" value="Znf_SWIM"/>
</dbReference>
<dbReference type="Proteomes" id="UP000255024">
    <property type="component" value="Unassembled WGS sequence"/>
</dbReference>
<dbReference type="EMBL" id="UGQL01000001">
    <property type="protein sequence ID" value="STZ27936.1"/>
    <property type="molecule type" value="Genomic_DNA"/>
</dbReference>
<gene>
    <name evidence="3" type="ORF">NCTC11179_01474</name>
</gene>
<keyword evidence="1" id="KW-0862">Zinc</keyword>
<protein>
    <submittedName>
        <fullName evidence="3">Uncharacterized conserved protein</fullName>
    </submittedName>
</protein>
<feature type="domain" description="SWIM-type" evidence="2">
    <location>
        <begin position="45"/>
        <end position="81"/>
    </location>
</feature>
<evidence type="ECO:0000313" key="4">
    <source>
        <dbReference type="Proteomes" id="UP000255024"/>
    </source>
</evidence>